<accession>A0A0D9QGL5</accession>
<evidence type="ECO:0000256" key="1">
    <source>
        <dbReference type="SAM" id="MobiDB-lite"/>
    </source>
</evidence>
<dbReference type="AlphaFoldDB" id="A0A0D9QGL5"/>
<dbReference type="InterPro" id="IPR051425">
    <property type="entry name" value="Formin_Homology"/>
</dbReference>
<feature type="compositionally biased region" description="Polar residues" evidence="1">
    <location>
        <begin position="412"/>
        <end position="424"/>
    </location>
</feature>
<gene>
    <name evidence="3" type="ORF">AK88_04289</name>
</gene>
<dbReference type="InterPro" id="IPR024290">
    <property type="entry name" value="SICA_extracell_a"/>
</dbReference>
<dbReference type="PANTHER" id="PTHR45725">
    <property type="entry name" value="FORMIN HOMOLOGY 2 FAMILY MEMBER"/>
    <property type="match status" value="1"/>
</dbReference>
<dbReference type="PANTHER" id="PTHR45725:SF1">
    <property type="entry name" value="DISHEVELLED ASSOCIATED ACTIVATOR OF MORPHOGENESIS, ISOFORM D"/>
    <property type="match status" value="1"/>
</dbReference>
<feature type="compositionally biased region" description="Basic and acidic residues" evidence="1">
    <location>
        <begin position="425"/>
        <end position="438"/>
    </location>
</feature>
<feature type="region of interest" description="Disordered" evidence="1">
    <location>
        <begin position="455"/>
        <end position="621"/>
    </location>
</feature>
<feature type="compositionally biased region" description="Gly residues" evidence="1">
    <location>
        <begin position="576"/>
        <end position="590"/>
    </location>
</feature>
<dbReference type="RefSeq" id="XP_012337322.1">
    <property type="nucleotide sequence ID" value="XM_012481899.1"/>
</dbReference>
<feature type="compositionally biased region" description="Polar residues" evidence="1">
    <location>
        <begin position="279"/>
        <end position="295"/>
    </location>
</feature>
<dbReference type="Proteomes" id="UP000054561">
    <property type="component" value="Unassembled WGS sequence"/>
</dbReference>
<name>A0A0D9QGL5_PLAFR</name>
<feature type="compositionally biased region" description="Low complexity" evidence="1">
    <location>
        <begin position="246"/>
        <end position="278"/>
    </location>
</feature>
<feature type="compositionally biased region" description="Polar residues" evidence="1">
    <location>
        <begin position="467"/>
        <end position="480"/>
    </location>
</feature>
<proteinExistence type="predicted"/>
<feature type="compositionally biased region" description="Low complexity" evidence="1">
    <location>
        <begin position="591"/>
        <end position="608"/>
    </location>
</feature>
<sequence>MMDQFLTYMEKDNDTLVTSCDDKGWGPTGITNWHNEDDTVVCKMMVPALFFMNGWGTGEHGGYDASAARTPLDTYIRCIIVNVFMFQLMKANCGRNHGIRQALHILDQFMATVTHAVNLNMCTWVVNNELKVGGKVIGAEFAEWIRGNATMKAKMKQLQERVKCKRTGKQTSDHWKRRMELLKEGQLRGAMEKEMTSILKKVGKQVEEIWGPVPSEDDDEDDDDDEDVDEDDKDEEDANGKTSKNTTRAAAKPVATKPAAPTPQGAKPAAIKPATTKPVQPTTGDQASGTGTPSQGKGEGVARNEDTEDTAPSPPAQPPVSPPDSAGTGPGSPTSATGSQPQAPASPVLPAPGTQPPPPAETPKEPPAPGGTAGEGQGPGQGPGPGQQPPQAPSSQPGIDGTLRTDSGKTPMINTDKTSVQQESPRTEKECEKYGSDHVKLGDCLDKVLEPKVHHVSVKSMSVDPTLRNNKTQMQNQVKLHSQRNQHQPRHKKHPKQQLHRPPPAQPGPQDDAKPEKTSEDGSPGNGRHKDAVVDGGGNGQNDDPPPPNPPKPKPNPNPNQSGSSGSSGVPDPGTGVAGGDGGGSSGAGSTGTVKPTSSGTDSTGHGTAPTGGGRAALTPDTPSVLPGLTWDDVKPYTPAIIPAVVGIGIIAFFLWKVSIYDNAGMLHVQDVYASETPDGLQYMIVLTNILLHPRTIIDIHLEVLNECEATEWENVKDDYLQIVVQEFAQDLMRDPIMCSSILDAPSTNQGLSGINGSSTVDPPIDSDGIDPCRPNEDNPDPWSCMETIQLETDTSASNDPDPWNCMETIPFATDTCPPNDDDPDPWKCMETIQFATHPCPPNDPDPWNCMETIQLATHPCAPNEDDPWRCMETIQFATDPCAPHAHDHDPWSCMQSIQLDAEQSRAHSNHRQANSAHDWHTHWIPWIDRNKHILRACTTQPWFLQLKAAWKQYLREHMATNAASGEHRTAATMERQKLDLWRQWIAQQYRQMSTYTAEEWFQYLLRNIEEENTLHGQRVPGANKEPVQAAIISGLNTEDTHLMPEVPHEEHIPSTTVKQREQQDLYPDLYRTKSLTAKTWILLLALVIEQCEVESSLHDRELYVDDLLHKLCN</sequence>
<evidence type="ECO:0000313" key="4">
    <source>
        <dbReference type="Proteomes" id="UP000054561"/>
    </source>
</evidence>
<feature type="compositionally biased region" description="Gly residues" evidence="1">
    <location>
        <begin position="371"/>
        <end position="385"/>
    </location>
</feature>
<feature type="compositionally biased region" description="Basic residues" evidence="1">
    <location>
        <begin position="481"/>
        <end position="499"/>
    </location>
</feature>
<feature type="compositionally biased region" description="Low complexity" evidence="1">
    <location>
        <begin position="323"/>
        <end position="339"/>
    </location>
</feature>
<feature type="compositionally biased region" description="Basic and acidic residues" evidence="1">
    <location>
        <begin position="511"/>
        <end position="520"/>
    </location>
</feature>
<feature type="compositionally biased region" description="Pro residues" evidence="1">
    <location>
        <begin position="347"/>
        <end position="369"/>
    </location>
</feature>
<organism evidence="3 4">
    <name type="scientific">Plasmodium fragile</name>
    <dbReference type="NCBI Taxonomy" id="5857"/>
    <lineage>
        <taxon>Eukaryota</taxon>
        <taxon>Sar</taxon>
        <taxon>Alveolata</taxon>
        <taxon>Apicomplexa</taxon>
        <taxon>Aconoidasida</taxon>
        <taxon>Haemosporida</taxon>
        <taxon>Plasmodiidae</taxon>
        <taxon>Plasmodium</taxon>
        <taxon>Plasmodium (Plasmodium)</taxon>
    </lineage>
</organism>
<feature type="compositionally biased region" description="Pro residues" evidence="1">
    <location>
        <begin position="312"/>
        <end position="322"/>
    </location>
</feature>
<dbReference type="VEuPathDB" id="PlasmoDB:AK88_04289"/>
<dbReference type="OrthoDB" id="375150at2759"/>
<keyword evidence="4" id="KW-1185">Reference proteome</keyword>
<dbReference type="GeneID" id="24269603"/>
<dbReference type="Pfam" id="PF12887">
    <property type="entry name" value="SICA_alpha"/>
    <property type="match status" value="1"/>
</dbReference>
<reference evidence="3 4" key="1">
    <citation type="submission" date="2014-03" db="EMBL/GenBank/DDBJ databases">
        <title>The Genome Sequence of Plasmodium fragile nilgiri.</title>
        <authorList>
            <consortium name="The Broad Institute Genomics Platform"/>
            <consortium name="The Broad Institute Genome Sequencing Center for Infectious Disease"/>
            <person name="Neafsey D."/>
            <person name="Duraisingh M."/>
            <person name="Young S.K."/>
            <person name="Zeng Q."/>
            <person name="Gargeya S."/>
            <person name="Abouelleil A."/>
            <person name="Alvarado L."/>
            <person name="Chapman S.B."/>
            <person name="Gainer-Dewar J."/>
            <person name="Goldberg J."/>
            <person name="Griggs A."/>
            <person name="Gujja S."/>
            <person name="Hansen M."/>
            <person name="Howarth C."/>
            <person name="Imamovic A."/>
            <person name="Larimer J."/>
            <person name="Pearson M."/>
            <person name="Poon T.W."/>
            <person name="Priest M."/>
            <person name="Roberts A."/>
            <person name="Saif S."/>
            <person name="Shea T."/>
            <person name="Sykes S."/>
            <person name="Wortman J."/>
            <person name="Nusbaum C."/>
            <person name="Birren B."/>
        </authorList>
    </citation>
    <scope>NUCLEOTIDE SEQUENCE [LARGE SCALE GENOMIC DNA]</scope>
    <source>
        <strain evidence="4">nilgiri</strain>
    </source>
</reference>
<feature type="domain" description="Schizont-infected cell agglutination extracellular alpha" evidence="2">
    <location>
        <begin position="1"/>
        <end position="144"/>
    </location>
</feature>
<evidence type="ECO:0000259" key="2">
    <source>
        <dbReference type="Pfam" id="PF12887"/>
    </source>
</evidence>
<dbReference type="EMBL" id="KQ001702">
    <property type="protein sequence ID" value="KJP86098.1"/>
    <property type="molecule type" value="Genomic_DNA"/>
</dbReference>
<feature type="compositionally biased region" description="Pro residues" evidence="1">
    <location>
        <begin position="544"/>
        <end position="558"/>
    </location>
</feature>
<protein>
    <recommendedName>
        <fullName evidence="2">Schizont-infected cell agglutination extracellular alpha domain-containing protein</fullName>
    </recommendedName>
</protein>
<evidence type="ECO:0000313" key="3">
    <source>
        <dbReference type="EMBL" id="KJP86098.1"/>
    </source>
</evidence>
<feature type="region of interest" description="Disordered" evidence="1">
    <location>
        <begin position="205"/>
        <end position="438"/>
    </location>
</feature>
<feature type="compositionally biased region" description="Acidic residues" evidence="1">
    <location>
        <begin position="215"/>
        <end position="237"/>
    </location>
</feature>
<feature type="compositionally biased region" description="Low complexity" evidence="1">
    <location>
        <begin position="559"/>
        <end position="575"/>
    </location>
</feature>